<accession>A0A9Q3H6D3</accession>
<keyword evidence="3" id="KW-1185">Reference proteome</keyword>
<comment type="caution">
    <text evidence="2">The sequence shown here is derived from an EMBL/GenBank/DDBJ whole genome shotgun (WGS) entry which is preliminary data.</text>
</comment>
<dbReference type="OrthoDB" id="2963323at2759"/>
<dbReference type="AlphaFoldDB" id="A0A9Q3H6D3"/>
<evidence type="ECO:0000259" key="1">
    <source>
        <dbReference type="Pfam" id="PF07727"/>
    </source>
</evidence>
<proteinExistence type="predicted"/>
<dbReference type="PANTHER" id="PTHR11439:SF467">
    <property type="entry name" value="INTEGRASE CATALYTIC DOMAIN-CONTAINING PROTEIN"/>
    <property type="match status" value="1"/>
</dbReference>
<dbReference type="PANTHER" id="PTHR11439">
    <property type="entry name" value="GAG-POL-RELATED RETROTRANSPOSON"/>
    <property type="match status" value="1"/>
</dbReference>
<gene>
    <name evidence="2" type="ORF">O181_031274</name>
</gene>
<dbReference type="EMBL" id="AVOT02011141">
    <property type="protein sequence ID" value="MBW0491559.1"/>
    <property type="molecule type" value="Genomic_DNA"/>
</dbReference>
<dbReference type="InterPro" id="IPR043502">
    <property type="entry name" value="DNA/RNA_pol_sf"/>
</dbReference>
<dbReference type="Proteomes" id="UP000765509">
    <property type="component" value="Unassembled WGS sequence"/>
</dbReference>
<sequence>MNSTNLGMKKKFNKNTQQMSNLDFSNILQYSRLLKALISFADNTPCTYKGVINSVDKEEWINSIAKELNSMNKLGVWDILDLDPSFKLVGTTWAFKINRDHLGNITEHKSCLCAQGFTQSAGIDFGQTYSPTGRLNLLHTLIAFAASKNLQFHQVDIKSTFLNAPLAKTVYLEIPQGLNINQRKNCLRLNEAIYGLKQALLAWYERLRSWFQSVGFSPCIFFCGGDNPVWLYVHVDDIAIFRSQVDSFTRELEQELGQANLLPRIKITHSDEFFLLDQQHFTKSLLDLYGMRNCKPISTPLIPNNHLEESNDSEAQEFQALNINYHSAIGCINYLRIETRPDLSFSVSALSQFLEKPGICHWKAFLHVLKYLKGTQDLSITYTKGINAGIIAYTDTDWGNCKTTGHSITGYLATMGGGLILWKTRKQPTVSLSTTEAEYKALCDLTSKLMWLKQWGKECSLLSLDRPIPIDEDNQSCINAAKGNCNLNNKRMKRINIQLHFIKEALSNGFGELVYTPTSNMLADFLTKSVGRVTLSCALDSLGVLRLGDRGDVENQALD</sequence>
<organism evidence="2 3">
    <name type="scientific">Austropuccinia psidii MF-1</name>
    <dbReference type="NCBI Taxonomy" id="1389203"/>
    <lineage>
        <taxon>Eukaryota</taxon>
        <taxon>Fungi</taxon>
        <taxon>Dikarya</taxon>
        <taxon>Basidiomycota</taxon>
        <taxon>Pucciniomycotina</taxon>
        <taxon>Pucciniomycetes</taxon>
        <taxon>Pucciniales</taxon>
        <taxon>Sphaerophragmiaceae</taxon>
        <taxon>Austropuccinia</taxon>
    </lineage>
</organism>
<reference evidence="2" key="1">
    <citation type="submission" date="2021-03" db="EMBL/GenBank/DDBJ databases">
        <title>Draft genome sequence of rust myrtle Austropuccinia psidii MF-1, a brazilian biotype.</title>
        <authorList>
            <person name="Quecine M.C."/>
            <person name="Pachon D.M.R."/>
            <person name="Bonatelli M.L."/>
            <person name="Correr F.H."/>
            <person name="Franceschini L.M."/>
            <person name="Leite T.F."/>
            <person name="Margarido G.R.A."/>
            <person name="Almeida C.A."/>
            <person name="Ferrarezi J.A."/>
            <person name="Labate C.A."/>
        </authorList>
    </citation>
    <scope>NUCLEOTIDE SEQUENCE</scope>
    <source>
        <strain evidence="2">MF-1</strain>
    </source>
</reference>
<evidence type="ECO:0000313" key="2">
    <source>
        <dbReference type="EMBL" id="MBW0491559.1"/>
    </source>
</evidence>
<protein>
    <recommendedName>
        <fullName evidence="1">Reverse transcriptase Ty1/copia-type domain-containing protein</fullName>
    </recommendedName>
</protein>
<feature type="domain" description="Reverse transcriptase Ty1/copia-type" evidence="1">
    <location>
        <begin position="76"/>
        <end position="302"/>
    </location>
</feature>
<dbReference type="InterPro" id="IPR013103">
    <property type="entry name" value="RVT_2"/>
</dbReference>
<dbReference type="Pfam" id="PF07727">
    <property type="entry name" value="RVT_2"/>
    <property type="match status" value="1"/>
</dbReference>
<dbReference type="SUPFAM" id="SSF56672">
    <property type="entry name" value="DNA/RNA polymerases"/>
    <property type="match status" value="1"/>
</dbReference>
<dbReference type="CDD" id="cd09272">
    <property type="entry name" value="RNase_HI_RT_Ty1"/>
    <property type="match status" value="1"/>
</dbReference>
<name>A0A9Q3H6D3_9BASI</name>
<evidence type="ECO:0000313" key="3">
    <source>
        <dbReference type="Proteomes" id="UP000765509"/>
    </source>
</evidence>